<gene>
    <name evidence="2" type="ORF">CU041_09425</name>
</gene>
<feature type="transmembrane region" description="Helical" evidence="1">
    <location>
        <begin position="6"/>
        <end position="24"/>
    </location>
</feature>
<proteinExistence type="predicted"/>
<keyword evidence="1" id="KW-0812">Transmembrane</keyword>
<feature type="transmembrane region" description="Helical" evidence="1">
    <location>
        <begin position="206"/>
        <end position="223"/>
    </location>
</feature>
<name>A0ABX4R8S4_9PROT</name>
<feature type="transmembrane region" description="Helical" evidence="1">
    <location>
        <begin position="106"/>
        <end position="127"/>
    </location>
</feature>
<keyword evidence="1" id="KW-1133">Transmembrane helix</keyword>
<feature type="transmembrane region" description="Helical" evidence="1">
    <location>
        <begin position="139"/>
        <end position="155"/>
    </location>
</feature>
<feature type="transmembrane region" description="Helical" evidence="1">
    <location>
        <begin position="380"/>
        <end position="400"/>
    </location>
</feature>
<dbReference type="Proteomes" id="UP000233365">
    <property type="component" value="Unassembled WGS sequence"/>
</dbReference>
<evidence type="ECO:0000313" key="3">
    <source>
        <dbReference type="Proteomes" id="UP000233365"/>
    </source>
</evidence>
<feature type="transmembrane region" description="Helical" evidence="1">
    <location>
        <begin position="57"/>
        <end position="77"/>
    </location>
</feature>
<feature type="transmembrane region" description="Helical" evidence="1">
    <location>
        <begin position="327"/>
        <end position="348"/>
    </location>
</feature>
<feature type="transmembrane region" description="Helical" evidence="1">
    <location>
        <begin position="167"/>
        <end position="186"/>
    </location>
</feature>
<evidence type="ECO:0008006" key="4">
    <source>
        <dbReference type="Google" id="ProtNLM"/>
    </source>
</evidence>
<keyword evidence="1" id="KW-0472">Membrane</keyword>
<feature type="transmembrane region" description="Helical" evidence="1">
    <location>
        <begin position="354"/>
        <end position="371"/>
    </location>
</feature>
<organism evidence="2 3">
    <name type="scientific">Thalassospira povalilytica</name>
    <dbReference type="NCBI Taxonomy" id="732237"/>
    <lineage>
        <taxon>Bacteria</taxon>
        <taxon>Pseudomonadati</taxon>
        <taxon>Pseudomonadota</taxon>
        <taxon>Alphaproteobacteria</taxon>
        <taxon>Rhodospirillales</taxon>
        <taxon>Thalassospiraceae</taxon>
        <taxon>Thalassospira</taxon>
    </lineage>
</organism>
<feature type="transmembrane region" description="Helical" evidence="1">
    <location>
        <begin position="276"/>
        <end position="297"/>
    </location>
</feature>
<keyword evidence="3" id="KW-1185">Reference proteome</keyword>
<evidence type="ECO:0000256" key="1">
    <source>
        <dbReference type="SAM" id="Phobius"/>
    </source>
</evidence>
<reference evidence="2 3" key="1">
    <citation type="submission" date="2017-11" db="EMBL/GenBank/DDBJ databases">
        <title>Biodiversity and function of Thalassospira species in the particle-attached aromatic-hydrocarbon-degrading consortia from the surface seawater of the China South Sea.</title>
        <authorList>
            <person name="Dong C."/>
            <person name="Liu R."/>
            <person name="Shao Z."/>
        </authorList>
    </citation>
    <scope>NUCLEOTIDE SEQUENCE [LARGE SCALE GENOMIC DNA]</scope>
    <source>
        <strain evidence="2 3">139Z-12</strain>
    </source>
</reference>
<feature type="transmembrane region" description="Helical" evidence="1">
    <location>
        <begin position="31"/>
        <end position="51"/>
    </location>
</feature>
<dbReference type="Gene3D" id="1.20.1740.10">
    <property type="entry name" value="Amino acid/polyamine transporter I"/>
    <property type="match status" value="1"/>
</dbReference>
<protein>
    <recommendedName>
        <fullName evidence="4">Amino acid permease</fullName>
    </recommendedName>
</protein>
<feature type="transmembrane region" description="Helical" evidence="1">
    <location>
        <begin position="244"/>
        <end position="264"/>
    </location>
</feature>
<evidence type="ECO:0000313" key="2">
    <source>
        <dbReference type="EMBL" id="PKR49938.1"/>
    </source>
</evidence>
<dbReference type="EMBL" id="PGTS01000003">
    <property type="protein sequence ID" value="PKR49938.1"/>
    <property type="molecule type" value="Genomic_DNA"/>
</dbReference>
<sequence>MTFDLIIALATACVAFVLSKRSVAHFPLWRAVVTPLASIIGSGFLLLGPILNIGYGGYAPLIMIALCFVAFLFGGVIRFNMAAGEQAIQNGDYGALAIRIETLSSWALAFAYIISVSYYLNLLGAFALSLTPFNSDLDAKLLTTGVFFIIVFVGWSRGFKSLEKMEYVSVSLKLAIIAGLLIGLMAHFGHRALDDALIFNPPKLDGWSALTLAFGLLITVQGFETSRYLGSEYDAQTRIKSMRLAQWLSTAIYLVYILLISYVFRPDQMSSSETGIINMMQIVAPILPFLLVAAALASQFSAAVADTSGSGGLFAQLSRNRITERQAYLLLAVIGVALTWSANIYAIVNYASRGFAIYYGLQAALGAVIAARQNTGWQRVGFYGLLATLGAVIALFGQPVE</sequence>
<comment type="caution">
    <text evidence="2">The sequence shown here is derived from an EMBL/GenBank/DDBJ whole genome shotgun (WGS) entry which is preliminary data.</text>
</comment>
<dbReference type="RefSeq" id="WP_101246649.1">
    <property type="nucleotide sequence ID" value="NZ_PGTS01000003.1"/>
</dbReference>
<accession>A0ABX4R8S4</accession>